<dbReference type="RefSeq" id="WP_308897523.1">
    <property type="nucleotide sequence ID" value="NZ_CP133218.1"/>
</dbReference>
<evidence type="ECO:0000313" key="1">
    <source>
        <dbReference type="EMBL" id="WML92360.1"/>
    </source>
</evidence>
<dbReference type="Gene3D" id="1.25.40.10">
    <property type="entry name" value="Tetratricopeptide repeat domain"/>
    <property type="match status" value="1"/>
</dbReference>
<organism evidence="1 2">
    <name type="scientific">Thiothrix lacustris</name>
    <dbReference type="NCBI Taxonomy" id="525917"/>
    <lineage>
        <taxon>Bacteria</taxon>
        <taxon>Pseudomonadati</taxon>
        <taxon>Pseudomonadota</taxon>
        <taxon>Gammaproteobacteria</taxon>
        <taxon>Thiotrichales</taxon>
        <taxon>Thiotrichaceae</taxon>
        <taxon>Thiothrix</taxon>
    </lineage>
</organism>
<sequence length="529" mass="59865">MEEKDFIENELSQILASRLLDGKKQACNFLTYIVAETLAGRGEKITQYGIAIEALGKPDDFCPTDSPAVRVEAGRVRKLLETYYATEGKDSKIRIILPSGSYQPVFDSMAKSEPLVVQHFGPKSIQSLGPKVHICYPDTALIRDDSLRGLVYNMRSILPMVMGNFREVRIALARISPTKTPQGDELDIAWRQHQAEFLLQCTAEIVPNGFEIRFALFHTLTHEVVWSDSASLPAHHTQQTLETIFSQLIQETFSLHRGVAMAYWSRYWKTHGTIPSHYQVLVEHVAFIQDNAGETNLQTFMDACQTRTQRYHDDALAHLHYAVLCLYAYMFRGSTKTLLTNQWHRLALRALELNPGNALAHSIFALECFHRGDYEMGQVEIETARQVNPYDTTIGHLMAVGLCALRQWERAFTLMRDIAGLNSGYPDPLRTIPCLFYFRRGEFARIAANVPQYAELGGWETFGKLTTHCRTDDCKGCIHTLSASVDKANNHHKVSLLAVQPLWKNIKQRLSTPAPPLLEDMPVQNTTLQ</sequence>
<dbReference type="SUPFAM" id="SSF48452">
    <property type="entry name" value="TPR-like"/>
    <property type="match status" value="1"/>
</dbReference>
<dbReference type="Proteomes" id="UP001236657">
    <property type="component" value="Chromosome"/>
</dbReference>
<dbReference type="InterPro" id="IPR011990">
    <property type="entry name" value="TPR-like_helical_dom_sf"/>
</dbReference>
<name>A0ABY9MX86_9GAMM</name>
<keyword evidence="2" id="KW-1185">Reference proteome</keyword>
<evidence type="ECO:0000313" key="2">
    <source>
        <dbReference type="Proteomes" id="UP001236657"/>
    </source>
</evidence>
<gene>
    <name evidence="1" type="ORF">RCF98_08460</name>
</gene>
<protein>
    <submittedName>
        <fullName evidence="1">Uncharacterized protein</fullName>
    </submittedName>
</protein>
<reference evidence="1 2" key="1">
    <citation type="submission" date="2023-08" db="EMBL/GenBank/DDBJ databases">
        <title>New molecular markers tilS and rpoB for phylogenetic and monitoring studies of the genus Thiothrix biodiversity.</title>
        <authorList>
            <person name="Ravin N.V."/>
            <person name="Smolyakov D."/>
            <person name="Markov N.D."/>
            <person name="Beletsky A.V."/>
            <person name="Mardanov A.V."/>
            <person name="Rudenko T.S."/>
            <person name="Grabovich M.Y."/>
        </authorList>
    </citation>
    <scope>NUCLEOTIDE SEQUENCE [LARGE SCALE GENOMIC DNA]</scope>
    <source>
        <strain evidence="1 2">MK1</strain>
    </source>
</reference>
<proteinExistence type="predicted"/>
<accession>A0ABY9MX86</accession>
<dbReference type="EMBL" id="CP133218">
    <property type="protein sequence ID" value="WML92360.1"/>
    <property type="molecule type" value="Genomic_DNA"/>
</dbReference>